<reference evidence="2" key="1">
    <citation type="journal article" date="2019" name="Int. J. Syst. Evol. Microbiol.">
        <title>The Global Catalogue of Microorganisms (GCM) 10K type strain sequencing project: providing services to taxonomists for standard genome sequencing and annotation.</title>
        <authorList>
            <consortium name="The Broad Institute Genomics Platform"/>
            <consortium name="The Broad Institute Genome Sequencing Center for Infectious Disease"/>
            <person name="Wu L."/>
            <person name="Ma J."/>
        </authorList>
    </citation>
    <scope>NUCLEOTIDE SEQUENCE [LARGE SCALE GENOMIC DNA]</scope>
    <source>
        <strain evidence="2">KCTC 12847</strain>
    </source>
</reference>
<protein>
    <submittedName>
        <fullName evidence="1">Uncharacterized protein</fullName>
    </submittedName>
</protein>
<proteinExistence type="predicted"/>
<gene>
    <name evidence="1" type="ORF">ACFOEI_04450</name>
</gene>
<evidence type="ECO:0000313" key="2">
    <source>
        <dbReference type="Proteomes" id="UP001595640"/>
    </source>
</evidence>
<accession>A0ABV7LY84</accession>
<sequence length="47" mass="5304">MATQTVTTAQPSLFKRIGKKAYRVLALMTEGAYQSYQAQRAPYYSTI</sequence>
<organism evidence="1 2">
    <name type="scientific">Modicisalibacter luteus</name>
    <dbReference type="NCBI Taxonomy" id="453962"/>
    <lineage>
        <taxon>Bacteria</taxon>
        <taxon>Pseudomonadati</taxon>
        <taxon>Pseudomonadota</taxon>
        <taxon>Gammaproteobacteria</taxon>
        <taxon>Oceanospirillales</taxon>
        <taxon>Halomonadaceae</taxon>
        <taxon>Modicisalibacter</taxon>
    </lineage>
</organism>
<comment type="caution">
    <text evidence="1">The sequence shown here is derived from an EMBL/GenBank/DDBJ whole genome shotgun (WGS) entry which is preliminary data.</text>
</comment>
<dbReference type="EMBL" id="JBHRUH010000010">
    <property type="protein sequence ID" value="MFC3291310.1"/>
    <property type="molecule type" value="Genomic_DNA"/>
</dbReference>
<keyword evidence="2" id="KW-1185">Reference proteome</keyword>
<name>A0ABV7LY84_9GAMM</name>
<dbReference type="Proteomes" id="UP001595640">
    <property type="component" value="Unassembled WGS sequence"/>
</dbReference>
<evidence type="ECO:0000313" key="1">
    <source>
        <dbReference type="EMBL" id="MFC3291310.1"/>
    </source>
</evidence>
<dbReference type="RefSeq" id="WP_019016694.1">
    <property type="nucleotide sequence ID" value="NZ_BMXD01000007.1"/>
</dbReference>